<evidence type="ECO:0000256" key="3">
    <source>
        <dbReference type="ARBA" id="ARBA00012438"/>
    </source>
</evidence>
<keyword evidence="4" id="KW-0597">Phosphoprotein</keyword>
<feature type="transmembrane region" description="Helical" evidence="10">
    <location>
        <begin position="158"/>
        <end position="181"/>
    </location>
</feature>
<evidence type="ECO:0000256" key="5">
    <source>
        <dbReference type="ARBA" id="ARBA00022679"/>
    </source>
</evidence>
<evidence type="ECO:0000256" key="7">
    <source>
        <dbReference type="ARBA" id="ARBA00022777"/>
    </source>
</evidence>
<comment type="catalytic activity">
    <reaction evidence="1">
        <text>ATP + protein L-histidine = ADP + protein N-phospho-L-histidine.</text>
        <dbReference type="EC" id="2.7.13.3"/>
    </reaction>
</comment>
<feature type="transmembrane region" description="Helical" evidence="10">
    <location>
        <begin position="6"/>
        <end position="30"/>
    </location>
</feature>
<evidence type="ECO:0000256" key="2">
    <source>
        <dbReference type="ARBA" id="ARBA00004370"/>
    </source>
</evidence>
<dbReference type="SUPFAM" id="SSF47384">
    <property type="entry name" value="Homodimeric domain of signal transducing histidine kinase"/>
    <property type="match status" value="1"/>
</dbReference>
<dbReference type="InterPro" id="IPR003594">
    <property type="entry name" value="HATPase_dom"/>
</dbReference>
<evidence type="ECO:0000256" key="9">
    <source>
        <dbReference type="ARBA" id="ARBA00023136"/>
    </source>
</evidence>
<dbReference type="InterPro" id="IPR036097">
    <property type="entry name" value="HisK_dim/P_sf"/>
</dbReference>
<feature type="domain" description="Histidine kinase" evidence="11">
    <location>
        <begin position="248"/>
        <end position="458"/>
    </location>
</feature>
<evidence type="ECO:0000256" key="4">
    <source>
        <dbReference type="ARBA" id="ARBA00022553"/>
    </source>
</evidence>
<keyword evidence="9 10" id="KW-0472">Membrane</keyword>
<keyword evidence="13" id="KW-1185">Reference proteome</keyword>
<dbReference type="InterPro" id="IPR005467">
    <property type="entry name" value="His_kinase_dom"/>
</dbReference>
<dbReference type="InterPro" id="IPR050428">
    <property type="entry name" value="TCS_sensor_his_kinase"/>
</dbReference>
<dbReference type="SMART" id="SM00388">
    <property type="entry name" value="HisKA"/>
    <property type="match status" value="1"/>
</dbReference>
<evidence type="ECO:0000313" key="12">
    <source>
        <dbReference type="EMBL" id="SEL89870.1"/>
    </source>
</evidence>
<dbReference type="PANTHER" id="PTHR45436">
    <property type="entry name" value="SENSOR HISTIDINE KINASE YKOH"/>
    <property type="match status" value="1"/>
</dbReference>
<dbReference type="Gene3D" id="1.10.287.130">
    <property type="match status" value="1"/>
</dbReference>
<dbReference type="SUPFAM" id="SSF55874">
    <property type="entry name" value="ATPase domain of HSP90 chaperone/DNA topoisomerase II/histidine kinase"/>
    <property type="match status" value="1"/>
</dbReference>
<evidence type="ECO:0000256" key="10">
    <source>
        <dbReference type="SAM" id="Phobius"/>
    </source>
</evidence>
<dbReference type="InterPro" id="IPR004358">
    <property type="entry name" value="Sig_transdc_His_kin-like_C"/>
</dbReference>
<proteinExistence type="predicted"/>
<dbReference type="Pfam" id="PF02518">
    <property type="entry name" value="HATPase_c"/>
    <property type="match status" value="1"/>
</dbReference>
<dbReference type="PROSITE" id="PS50109">
    <property type="entry name" value="HIS_KIN"/>
    <property type="match status" value="1"/>
</dbReference>
<dbReference type="Gene3D" id="3.30.565.10">
    <property type="entry name" value="Histidine kinase-like ATPase, C-terminal domain"/>
    <property type="match status" value="1"/>
</dbReference>
<sequence length="463" mass="50678">MLNSLSGRFLILTAIFVMLAEVLIFVPSIARFREEFLLNRLERAQIASLVLLAADEVSPDLQEELLRNAGVFNVVLRRDEARQLVLSSPVPQPVAHTFDLRDAPAFTLIRDAMLRLYTREPQVIRVIGEPVRMGGLLIEITVDSRDLRTAMIDYGLRILWLSLVISIITAGLLFLAVRGFLVKPIRRVVATMQAYAAAPEDARRVIKPSSGITELREAEETLQSLQMQLTGALKQKEHLAQLGSAVAKVNHDLRNILTSAQLFTDRIEMSEDPAVKRMAPKLVNSLTRAVHLCEATLAYGKAEEPGPTLARVPLAKIVADVIESERLSAGDADISFSEDVPAHLLVLADTEQLYRVIANLVRNARQAIVNSGRPGEINVMADEDDREWIIRIRDTGPGLPPKAREHLFKPFQGGVTKGGTGLGLTIAAELVRGHGGSLSLEHSDATGTSFCITLPKGNLGQGV</sequence>
<dbReference type="InterPro" id="IPR003661">
    <property type="entry name" value="HisK_dim/P_dom"/>
</dbReference>
<evidence type="ECO:0000256" key="6">
    <source>
        <dbReference type="ARBA" id="ARBA00022692"/>
    </source>
</evidence>
<dbReference type="CDD" id="cd00075">
    <property type="entry name" value="HATPase"/>
    <property type="match status" value="1"/>
</dbReference>
<dbReference type="STRING" id="1287727.SAMN05443999_10999"/>
<gene>
    <name evidence="12" type="ORF">SAMN05443999_10999</name>
</gene>
<keyword evidence="6 10" id="KW-0812">Transmembrane</keyword>
<dbReference type="EMBL" id="FOAG01000009">
    <property type="protein sequence ID" value="SEL89870.1"/>
    <property type="molecule type" value="Genomic_DNA"/>
</dbReference>
<dbReference type="GO" id="GO:0016020">
    <property type="term" value="C:membrane"/>
    <property type="evidence" value="ECO:0007669"/>
    <property type="project" value="UniProtKB-SubCell"/>
</dbReference>
<protein>
    <recommendedName>
        <fullName evidence="3">histidine kinase</fullName>
        <ecNumber evidence="3">2.7.13.3</ecNumber>
    </recommendedName>
</protein>
<evidence type="ECO:0000313" key="13">
    <source>
        <dbReference type="Proteomes" id="UP000199582"/>
    </source>
</evidence>
<accession>A0A1H7TYF8</accession>
<dbReference type="Proteomes" id="UP000199582">
    <property type="component" value="Unassembled WGS sequence"/>
</dbReference>
<dbReference type="EC" id="2.7.13.3" evidence="3"/>
<dbReference type="SMART" id="SM00387">
    <property type="entry name" value="HATPase_c"/>
    <property type="match status" value="1"/>
</dbReference>
<keyword evidence="7 12" id="KW-0418">Kinase</keyword>
<name>A0A1H7TYF8_9RHOB</name>
<dbReference type="GO" id="GO:0000155">
    <property type="term" value="F:phosphorelay sensor kinase activity"/>
    <property type="evidence" value="ECO:0007669"/>
    <property type="project" value="InterPro"/>
</dbReference>
<dbReference type="PRINTS" id="PR00344">
    <property type="entry name" value="BCTRLSENSOR"/>
</dbReference>
<dbReference type="RefSeq" id="WP_093038138.1">
    <property type="nucleotide sequence ID" value="NZ_FOAG01000009.1"/>
</dbReference>
<evidence type="ECO:0000259" key="11">
    <source>
        <dbReference type="PROSITE" id="PS50109"/>
    </source>
</evidence>
<dbReference type="InterPro" id="IPR036890">
    <property type="entry name" value="HATPase_C_sf"/>
</dbReference>
<keyword evidence="8 10" id="KW-1133">Transmembrane helix</keyword>
<evidence type="ECO:0000256" key="8">
    <source>
        <dbReference type="ARBA" id="ARBA00022989"/>
    </source>
</evidence>
<keyword evidence="5" id="KW-0808">Transferase</keyword>
<evidence type="ECO:0000256" key="1">
    <source>
        <dbReference type="ARBA" id="ARBA00000085"/>
    </source>
</evidence>
<organism evidence="12 13">
    <name type="scientific">Roseovarius azorensis</name>
    <dbReference type="NCBI Taxonomy" id="1287727"/>
    <lineage>
        <taxon>Bacteria</taxon>
        <taxon>Pseudomonadati</taxon>
        <taxon>Pseudomonadota</taxon>
        <taxon>Alphaproteobacteria</taxon>
        <taxon>Rhodobacterales</taxon>
        <taxon>Roseobacteraceae</taxon>
        <taxon>Roseovarius</taxon>
    </lineage>
</organism>
<dbReference type="OrthoDB" id="9784218at2"/>
<comment type="subcellular location">
    <subcellularLocation>
        <location evidence="2">Membrane</location>
    </subcellularLocation>
</comment>
<dbReference type="PANTHER" id="PTHR45436:SF5">
    <property type="entry name" value="SENSOR HISTIDINE KINASE TRCS"/>
    <property type="match status" value="1"/>
</dbReference>
<reference evidence="12 13" key="1">
    <citation type="submission" date="2016-10" db="EMBL/GenBank/DDBJ databases">
        <authorList>
            <person name="de Groot N.N."/>
        </authorList>
    </citation>
    <scope>NUCLEOTIDE SEQUENCE [LARGE SCALE GENOMIC DNA]</scope>
    <source>
        <strain evidence="12 13">DSM 100674</strain>
    </source>
</reference>
<dbReference type="AlphaFoldDB" id="A0A1H7TYF8"/>